<name>A0AAQ2ISJ9_PSEO7</name>
<keyword evidence="1" id="KW-0732">Signal</keyword>
<dbReference type="InterPro" id="IPR047746">
    <property type="entry name" value="Dae2/Tae2-like"/>
</dbReference>
<comment type="caution">
    <text evidence="2">The sequence shown here is derived from an EMBL/GenBank/DDBJ whole genome shotgun (WGS) entry which is preliminary data.</text>
</comment>
<dbReference type="Proteomes" id="UP000305423">
    <property type="component" value="Unassembled WGS sequence"/>
</dbReference>
<evidence type="ECO:0008006" key="4">
    <source>
        <dbReference type="Google" id="ProtNLM"/>
    </source>
</evidence>
<dbReference type="NCBIfam" id="NF033857">
    <property type="entry name" value="BPSL0067_fam"/>
    <property type="match status" value="1"/>
</dbReference>
<evidence type="ECO:0000256" key="1">
    <source>
        <dbReference type="SAM" id="SignalP"/>
    </source>
</evidence>
<proteinExistence type="predicted"/>
<sequence>MKKYVYIALLMIAGFPNLAKSEIARATPEFLNAIDNLMAYGDIVLRDVTVNHAPARRVQYHRISTDELGFLRDSTAEKRYYISYNSGDDSLSVTQKWYNNESTQCVAFSQFASNLNWLQTTYWGKGASVSRTNLPQRGVVLATFNDTDDYDGGHTVVVLSSDESGVTVIDQNYGQAGKVHIWKMKFSSSKRLSNPSSYNVVLTEKL</sequence>
<dbReference type="EMBL" id="PNEL01000021">
    <property type="protein sequence ID" value="TMN78325.1"/>
    <property type="molecule type" value="Genomic_DNA"/>
</dbReference>
<dbReference type="RefSeq" id="WP_045962851.1">
    <property type="nucleotide sequence ID" value="NZ_JXXW01000017.1"/>
</dbReference>
<protein>
    <recommendedName>
        <fullName evidence="4">CHAP domain-containing protein</fullName>
    </recommendedName>
</protein>
<evidence type="ECO:0000313" key="2">
    <source>
        <dbReference type="EMBL" id="TMN78325.1"/>
    </source>
</evidence>
<dbReference type="InterPro" id="IPR038765">
    <property type="entry name" value="Papain-like_cys_pep_sf"/>
</dbReference>
<reference evidence="3" key="2">
    <citation type="submission" date="2019-06" db="EMBL/GenBank/DDBJ databases">
        <title>Co-occurence of chitin degradation, pigmentation and bioactivity in marine Pseudoalteromonas.</title>
        <authorList>
            <person name="Sonnenschein E.C."/>
            <person name="Bech P.K."/>
        </authorList>
    </citation>
    <scope>NUCLEOTIDE SEQUENCE [LARGE SCALE GENOMIC DNA]</scope>
    <source>
        <strain evidence="3">S1607</strain>
    </source>
</reference>
<feature type="signal peptide" evidence="1">
    <location>
        <begin position="1"/>
        <end position="19"/>
    </location>
</feature>
<evidence type="ECO:0000313" key="3">
    <source>
        <dbReference type="Proteomes" id="UP000305423"/>
    </source>
</evidence>
<organism evidence="2 3">
    <name type="scientific">Pseudoalteromonas piscicida</name>
    <dbReference type="NCBI Taxonomy" id="43662"/>
    <lineage>
        <taxon>Bacteria</taxon>
        <taxon>Pseudomonadati</taxon>
        <taxon>Pseudomonadota</taxon>
        <taxon>Gammaproteobacteria</taxon>
        <taxon>Alteromonadales</taxon>
        <taxon>Pseudoalteromonadaceae</taxon>
        <taxon>Pseudoalteromonas</taxon>
    </lineage>
</organism>
<dbReference type="SUPFAM" id="SSF54001">
    <property type="entry name" value="Cysteine proteinases"/>
    <property type="match status" value="1"/>
</dbReference>
<feature type="chain" id="PRO_5042885783" description="CHAP domain-containing protein" evidence="1">
    <location>
        <begin position="20"/>
        <end position="206"/>
    </location>
</feature>
<gene>
    <name evidence="2" type="ORF">CWB74_08680</name>
</gene>
<dbReference type="AlphaFoldDB" id="A0AAQ2ISJ9"/>
<reference evidence="2 3" key="1">
    <citation type="submission" date="2017-12" db="EMBL/GenBank/DDBJ databases">
        <authorList>
            <person name="Paulsen S."/>
            <person name="Gram L.K."/>
        </authorList>
    </citation>
    <scope>NUCLEOTIDE SEQUENCE [LARGE SCALE GENOMIC DNA]</scope>
    <source>
        <strain evidence="2 3">S1607</strain>
    </source>
</reference>
<accession>A0AAQ2ISJ9</accession>